<dbReference type="EMBL" id="CAJHJT010000056">
    <property type="protein sequence ID" value="CAD7014029.1"/>
    <property type="molecule type" value="Genomic_DNA"/>
</dbReference>
<reference evidence="1" key="1">
    <citation type="submission" date="2020-11" db="EMBL/GenBank/DDBJ databases">
        <authorList>
            <person name="Whitehead M."/>
        </authorList>
    </citation>
    <scope>NUCLEOTIDE SEQUENCE</scope>
    <source>
        <strain evidence="1">EGII</strain>
    </source>
</reference>
<organism evidence="1 2">
    <name type="scientific">Ceratitis capitata</name>
    <name type="common">Mediterranean fruit fly</name>
    <name type="synonym">Tephritis capitata</name>
    <dbReference type="NCBI Taxonomy" id="7213"/>
    <lineage>
        <taxon>Eukaryota</taxon>
        <taxon>Metazoa</taxon>
        <taxon>Ecdysozoa</taxon>
        <taxon>Arthropoda</taxon>
        <taxon>Hexapoda</taxon>
        <taxon>Insecta</taxon>
        <taxon>Pterygota</taxon>
        <taxon>Neoptera</taxon>
        <taxon>Endopterygota</taxon>
        <taxon>Diptera</taxon>
        <taxon>Brachycera</taxon>
        <taxon>Muscomorpha</taxon>
        <taxon>Tephritoidea</taxon>
        <taxon>Tephritidae</taxon>
        <taxon>Ceratitis</taxon>
        <taxon>Ceratitis</taxon>
    </lineage>
</organism>
<keyword evidence="2" id="KW-1185">Reference proteome</keyword>
<sequence length="102" mass="10934">MNLALCTELTFLEQGNSLRFKHGELEPLLAGELDPLLLAGELEPLLLAGELEPLLAEELDPLLAGELEPLLAGELDPLLAEELASPSACVVNTVWSLKPKPL</sequence>
<evidence type="ECO:0000313" key="1">
    <source>
        <dbReference type="EMBL" id="CAD7014029.1"/>
    </source>
</evidence>
<dbReference type="AlphaFoldDB" id="A0A811VIG1"/>
<name>A0A811VIG1_CERCA</name>
<proteinExistence type="predicted"/>
<protein>
    <submittedName>
        <fullName evidence="1">(Mediterranean fruit fly) hypothetical protein</fullName>
    </submittedName>
</protein>
<dbReference type="Proteomes" id="UP000606786">
    <property type="component" value="Unassembled WGS sequence"/>
</dbReference>
<gene>
    <name evidence="1" type="ORF">CCAP1982_LOCUS22035</name>
</gene>
<comment type="caution">
    <text evidence="1">The sequence shown here is derived from an EMBL/GenBank/DDBJ whole genome shotgun (WGS) entry which is preliminary data.</text>
</comment>
<evidence type="ECO:0000313" key="2">
    <source>
        <dbReference type="Proteomes" id="UP000606786"/>
    </source>
</evidence>
<accession>A0A811VIG1</accession>